<dbReference type="InterPro" id="IPR003111">
    <property type="entry name" value="Lon_prtase_N"/>
</dbReference>
<protein>
    <submittedName>
        <fullName evidence="2">Peptidase S16</fullName>
    </submittedName>
</protein>
<evidence type="ECO:0000313" key="3">
    <source>
        <dbReference type="Proteomes" id="UP000068447"/>
    </source>
</evidence>
<sequence length="159" mass="18554">MVKEACAGRMEFGICMLNPQGDKKANQHIYPVGTHVKVTDFDLLEDGLLGVTVEGQGYFRIDNITTEPDGLRMGQCHWLDAWHYELPQDAIVQMRTKLKQIFERFPDIRALYQQPSFDDPLWVMFRWLELVPVEASRKQELLQQKDCRKVLNFLTQLVN</sequence>
<dbReference type="Gene3D" id="2.30.130.40">
    <property type="entry name" value="LON domain-like"/>
    <property type="match status" value="1"/>
</dbReference>
<evidence type="ECO:0000259" key="1">
    <source>
        <dbReference type="Pfam" id="PF02190"/>
    </source>
</evidence>
<dbReference type="AlphaFoldDB" id="A0A0U2Z9R0"/>
<gene>
    <name evidence="2" type="ORF">AT746_13410</name>
</gene>
<dbReference type="InterPro" id="IPR015947">
    <property type="entry name" value="PUA-like_sf"/>
</dbReference>
<dbReference type="EMBL" id="CP013650">
    <property type="protein sequence ID" value="ALS99156.1"/>
    <property type="molecule type" value="Genomic_DNA"/>
</dbReference>
<dbReference type="Proteomes" id="UP000068447">
    <property type="component" value="Chromosome"/>
</dbReference>
<reference evidence="2 3" key="1">
    <citation type="submission" date="2015-12" db="EMBL/GenBank/DDBJ databases">
        <title>Complete genome of Lacimicrobium alkaliphilum KCTC 32984.</title>
        <authorList>
            <person name="Kim S.-G."/>
            <person name="Lee Y.-J."/>
        </authorList>
    </citation>
    <scope>NUCLEOTIDE SEQUENCE [LARGE SCALE GENOMIC DNA]</scope>
    <source>
        <strain evidence="2 3">YelD216</strain>
    </source>
</reference>
<dbReference type="KEGG" id="lal:AT746_13410"/>
<proteinExistence type="predicted"/>
<dbReference type="Pfam" id="PF02190">
    <property type="entry name" value="LON_substr_bdg"/>
    <property type="match status" value="1"/>
</dbReference>
<evidence type="ECO:0000313" key="2">
    <source>
        <dbReference type="EMBL" id="ALS99156.1"/>
    </source>
</evidence>
<keyword evidence="3" id="KW-1185">Reference proteome</keyword>
<dbReference type="STRING" id="1526571.AT746_13410"/>
<name>A0A0U2Z9R0_9ALTE</name>
<dbReference type="InterPro" id="IPR046336">
    <property type="entry name" value="Lon_prtase_N_sf"/>
</dbReference>
<organism evidence="2 3">
    <name type="scientific">Lacimicrobium alkaliphilum</name>
    <dbReference type="NCBI Taxonomy" id="1526571"/>
    <lineage>
        <taxon>Bacteria</taxon>
        <taxon>Pseudomonadati</taxon>
        <taxon>Pseudomonadota</taxon>
        <taxon>Gammaproteobacteria</taxon>
        <taxon>Alteromonadales</taxon>
        <taxon>Alteromonadaceae</taxon>
        <taxon>Lacimicrobium</taxon>
    </lineage>
</organism>
<dbReference type="SUPFAM" id="SSF88697">
    <property type="entry name" value="PUA domain-like"/>
    <property type="match status" value="1"/>
</dbReference>
<feature type="domain" description="Lon N-terminal" evidence="1">
    <location>
        <begin position="3"/>
        <end position="158"/>
    </location>
</feature>
<accession>A0A0U2Z9R0</accession>